<dbReference type="Ensembl" id="ENSSSCT00070031009.1">
    <property type="protein sequence ID" value="ENSSSCP00070025866.1"/>
    <property type="gene ID" value="ENSSSCG00070015796.1"/>
</dbReference>
<reference evidence="2" key="2">
    <citation type="submission" date="2025-08" db="UniProtKB">
        <authorList>
            <consortium name="Ensembl"/>
        </authorList>
    </citation>
    <scope>IDENTIFICATION</scope>
</reference>
<evidence type="ECO:0000313" key="3">
    <source>
        <dbReference type="Proteomes" id="UP000314985"/>
    </source>
</evidence>
<name>A0A4X1UCT0_PIG</name>
<evidence type="ECO:0000256" key="1">
    <source>
        <dbReference type="SAM" id="Phobius"/>
    </source>
</evidence>
<accession>A0A4X1UCT0</accession>
<feature type="transmembrane region" description="Helical" evidence="1">
    <location>
        <begin position="35"/>
        <end position="58"/>
    </location>
</feature>
<dbReference type="Proteomes" id="UP000314985">
    <property type="component" value="Chromosome 7"/>
</dbReference>
<keyword evidence="1" id="KW-0812">Transmembrane</keyword>
<keyword evidence="1" id="KW-0472">Membrane</keyword>
<keyword evidence="1" id="KW-1133">Transmembrane helix</keyword>
<sequence>PPNSFFFFSYFFRDLSQSLSLTALDLNLQYRLSSSTFYCNVMTFLCFLGALLASLVVLHMGPVLLFKLCLQPTPQLTPDP</sequence>
<organism evidence="2 3">
    <name type="scientific">Sus scrofa</name>
    <name type="common">Pig</name>
    <dbReference type="NCBI Taxonomy" id="9823"/>
    <lineage>
        <taxon>Eukaryota</taxon>
        <taxon>Metazoa</taxon>
        <taxon>Chordata</taxon>
        <taxon>Craniata</taxon>
        <taxon>Vertebrata</taxon>
        <taxon>Euteleostomi</taxon>
        <taxon>Mammalia</taxon>
        <taxon>Eutheria</taxon>
        <taxon>Laurasiatheria</taxon>
        <taxon>Artiodactyla</taxon>
        <taxon>Suina</taxon>
        <taxon>Suidae</taxon>
        <taxon>Sus</taxon>
    </lineage>
</organism>
<protein>
    <submittedName>
        <fullName evidence="2">Uncharacterized protein</fullName>
    </submittedName>
</protein>
<proteinExistence type="predicted"/>
<dbReference type="AlphaFoldDB" id="A0A4X1UCT0"/>
<reference evidence="2 3" key="1">
    <citation type="submission" date="2017-08" db="EMBL/GenBank/DDBJ databases">
        <title>USMARCv1.0.</title>
        <authorList>
            <person name="Hannum G.I."/>
            <person name="Koren S."/>
            <person name="Schroeder S.G."/>
            <person name="Chin S.C."/>
            <person name="Nonneman D.J."/>
            <person name="Becker S.A."/>
            <person name="Rosen B.D."/>
            <person name="Bickhart D.M."/>
            <person name="Putnam N.H."/>
            <person name="Green R.E."/>
            <person name="Tuggle C.K."/>
            <person name="Liu H."/>
            <person name="Rohrer G.A."/>
            <person name="Warr A."/>
            <person name="Hall R."/>
            <person name="Kim K."/>
            <person name="Hume D.A."/>
            <person name="Talbot R."/>
            <person name="Chow W."/>
            <person name="Howe K."/>
            <person name="Schwartz A.S."/>
            <person name="Watson M."/>
            <person name="Archibald A.L."/>
            <person name="Phillippy A.M."/>
            <person name="Smith T.P.L."/>
        </authorList>
    </citation>
    <scope>NUCLEOTIDE SEQUENCE [LARGE SCALE GENOMIC DNA]</scope>
</reference>
<evidence type="ECO:0000313" key="2">
    <source>
        <dbReference type="Ensembl" id="ENSSSCP00070025866.1"/>
    </source>
</evidence>